<name>K7YQZ7_9PROT</name>
<dbReference type="HOGENOM" id="CLU_3326005_0_0_5"/>
<evidence type="ECO:0000256" key="1">
    <source>
        <dbReference type="SAM" id="Phobius"/>
    </source>
</evidence>
<dbReference type="KEGG" id="thal:A1OE_748"/>
<sequence length="38" mass="4687">MITKMTVIISYRLLIKILFHTYHLFFLMSIGRMLKYSY</sequence>
<accession>K7YQZ7</accession>
<protein>
    <submittedName>
        <fullName evidence="2">Uncharacterized protein</fullName>
    </submittedName>
</protein>
<gene>
    <name evidence="2" type="ORF">A1OE_748</name>
</gene>
<keyword evidence="1" id="KW-0472">Membrane</keyword>
<keyword evidence="3" id="KW-1185">Reference proteome</keyword>
<reference evidence="2 3" key="1">
    <citation type="journal article" date="2012" name="Proc. Natl. Acad. Sci. U.S.A.">
        <title>Genome streamlining and chemical defense in a coral reef symbiosis.</title>
        <authorList>
            <person name="Kwan J.C."/>
            <person name="Donia M.S."/>
            <person name="Han A.W."/>
            <person name="Hirose E."/>
            <person name="Haygood M.G."/>
            <person name="Schmidt E.W."/>
        </authorList>
    </citation>
    <scope>NUCLEOTIDE SEQUENCE [LARGE SCALE GENOMIC DNA]</scope>
    <source>
        <strain evidence="2 3">L2</strain>
    </source>
</reference>
<organism evidence="2 3">
    <name type="scientific">Candidatus Endolissoclinum faulkneri L2</name>
    <dbReference type="NCBI Taxonomy" id="1193729"/>
    <lineage>
        <taxon>Bacteria</taxon>
        <taxon>Pseudomonadati</taxon>
        <taxon>Pseudomonadota</taxon>
        <taxon>Alphaproteobacteria</taxon>
        <taxon>Rhodospirillales</taxon>
        <taxon>Rhodospirillaceae</taxon>
        <taxon>Candidatus Endolissoclinum</taxon>
    </lineage>
</organism>
<keyword evidence="1" id="KW-1133">Transmembrane helix</keyword>
<evidence type="ECO:0000313" key="2">
    <source>
        <dbReference type="EMBL" id="AFX98934.1"/>
    </source>
</evidence>
<proteinExistence type="predicted"/>
<dbReference type="AlphaFoldDB" id="K7YQZ7"/>
<dbReference type="Proteomes" id="UP000010077">
    <property type="component" value="Chromosome"/>
</dbReference>
<evidence type="ECO:0000313" key="3">
    <source>
        <dbReference type="Proteomes" id="UP000010077"/>
    </source>
</evidence>
<keyword evidence="1" id="KW-0812">Transmembrane</keyword>
<dbReference type="EMBL" id="CP003539">
    <property type="protein sequence ID" value="AFX98934.1"/>
    <property type="molecule type" value="Genomic_DNA"/>
</dbReference>
<feature type="transmembrane region" description="Helical" evidence="1">
    <location>
        <begin position="13"/>
        <end position="34"/>
    </location>
</feature>